<reference evidence="3" key="1">
    <citation type="submission" date="2006-10" db="EMBL/GenBank/DDBJ databases">
        <authorList>
            <person name="Amadeo P."/>
            <person name="Zhao Q."/>
            <person name="Wortman J."/>
            <person name="Fraser-Liggett C."/>
            <person name="Carlton J."/>
        </authorList>
    </citation>
    <scope>NUCLEOTIDE SEQUENCE</scope>
    <source>
        <strain evidence="3">G3</strain>
    </source>
</reference>
<dbReference type="PANTHER" id="PTHR21713">
    <property type="entry name" value="NASCENT POLYPEPTIDE ASSOCIATED COMPLEX ALPHA SUBUNIT-RELATED"/>
    <property type="match status" value="1"/>
</dbReference>
<feature type="compositionally biased region" description="Basic and acidic residues" evidence="1">
    <location>
        <begin position="1"/>
        <end position="25"/>
    </location>
</feature>
<dbReference type="GO" id="GO:0005854">
    <property type="term" value="C:nascent polypeptide-associated complex"/>
    <property type="evidence" value="ECO:0007669"/>
    <property type="project" value="InterPro"/>
</dbReference>
<evidence type="ECO:0000313" key="3">
    <source>
        <dbReference type="EMBL" id="EAY22596.1"/>
    </source>
</evidence>
<dbReference type="Gene3D" id="2.20.70.30">
    <property type="entry name" value="Nascent polypeptide-associated complex domain"/>
    <property type="match status" value="1"/>
</dbReference>
<dbReference type="OrthoDB" id="3169036at2759"/>
<dbReference type="eggNOG" id="KOG2239">
    <property type="taxonomic scope" value="Eukaryota"/>
</dbReference>
<feature type="domain" description="NAC-A/B" evidence="2">
    <location>
        <begin position="33"/>
        <end position="96"/>
    </location>
</feature>
<dbReference type="InterPro" id="IPR038187">
    <property type="entry name" value="NAC_A/B_dom_sf"/>
</dbReference>
<dbReference type="OMA" id="MKPIPMV"/>
<dbReference type="InParanoid" id="A2DAU3"/>
<dbReference type="GO" id="GO:0005737">
    <property type="term" value="C:cytoplasm"/>
    <property type="evidence" value="ECO:0000318"/>
    <property type="project" value="GO_Central"/>
</dbReference>
<dbReference type="CDD" id="cd14358">
    <property type="entry name" value="UBA_NAC_euk"/>
    <property type="match status" value="1"/>
</dbReference>
<dbReference type="STRING" id="5722.A2DAU3"/>
<gene>
    <name evidence="3" type="ORF">TVAG_036210</name>
</gene>
<dbReference type="Proteomes" id="UP000001542">
    <property type="component" value="Unassembled WGS sequence"/>
</dbReference>
<keyword evidence="4" id="KW-1185">Reference proteome</keyword>
<reference evidence="3" key="2">
    <citation type="journal article" date="2007" name="Science">
        <title>Draft genome sequence of the sexually transmitted pathogen Trichomonas vaginalis.</title>
        <authorList>
            <person name="Carlton J.M."/>
            <person name="Hirt R.P."/>
            <person name="Silva J.C."/>
            <person name="Delcher A.L."/>
            <person name="Schatz M."/>
            <person name="Zhao Q."/>
            <person name="Wortman J.R."/>
            <person name="Bidwell S.L."/>
            <person name="Alsmark U.C.M."/>
            <person name="Besteiro S."/>
            <person name="Sicheritz-Ponten T."/>
            <person name="Noel C.J."/>
            <person name="Dacks J.B."/>
            <person name="Foster P.G."/>
            <person name="Simillion C."/>
            <person name="Van de Peer Y."/>
            <person name="Miranda-Saavedra D."/>
            <person name="Barton G.J."/>
            <person name="Westrop G.D."/>
            <person name="Mueller S."/>
            <person name="Dessi D."/>
            <person name="Fiori P.L."/>
            <person name="Ren Q."/>
            <person name="Paulsen I."/>
            <person name="Zhang H."/>
            <person name="Bastida-Corcuera F.D."/>
            <person name="Simoes-Barbosa A."/>
            <person name="Brown M.T."/>
            <person name="Hayes R.D."/>
            <person name="Mukherjee M."/>
            <person name="Okumura C.Y."/>
            <person name="Schneider R."/>
            <person name="Smith A.J."/>
            <person name="Vanacova S."/>
            <person name="Villalvazo M."/>
            <person name="Haas B.J."/>
            <person name="Pertea M."/>
            <person name="Feldblyum T.V."/>
            <person name="Utterback T.R."/>
            <person name="Shu C.L."/>
            <person name="Osoegawa K."/>
            <person name="de Jong P.J."/>
            <person name="Hrdy I."/>
            <person name="Horvathova L."/>
            <person name="Zubacova Z."/>
            <person name="Dolezal P."/>
            <person name="Malik S.B."/>
            <person name="Logsdon J.M. Jr."/>
            <person name="Henze K."/>
            <person name="Gupta A."/>
            <person name="Wang C.C."/>
            <person name="Dunne R.L."/>
            <person name="Upcroft J.A."/>
            <person name="Upcroft P."/>
            <person name="White O."/>
            <person name="Salzberg S.L."/>
            <person name="Tang P."/>
            <person name="Chiu C.-H."/>
            <person name="Lee Y.-S."/>
            <person name="Embley T.M."/>
            <person name="Coombs G.H."/>
            <person name="Mottram J.C."/>
            <person name="Tachezy J."/>
            <person name="Fraser-Liggett C.M."/>
            <person name="Johnson P.J."/>
        </authorList>
    </citation>
    <scope>NUCLEOTIDE SEQUENCE [LARGE SCALE GENOMIC DNA]</scope>
    <source>
        <strain evidence="3">G3</strain>
    </source>
</reference>
<dbReference type="Gene3D" id="1.10.8.10">
    <property type="entry name" value="DNA helicase RuvA subunit, C-terminal domain"/>
    <property type="match status" value="1"/>
</dbReference>
<accession>A2DAU3</accession>
<dbReference type="AlphaFoldDB" id="A2DAU3"/>
<dbReference type="FunCoup" id="A2DAU3">
    <property type="interactions" value="651"/>
</dbReference>
<dbReference type="Pfam" id="PF01849">
    <property type="entry name" value="NAC"/>
    <property type="match status" value="1"/>
</dbReference>
<dbReference type="EMBL" id="DS113183">
    <property type="protein sequence ID" value="EAY22596.1"/>
    <property type="molecule type" value="Genomic_DNA"/>
</dbReference>
<dbReference type="VEuPathDB" id="TrichDB:TVAG_036210"/>
<dbReference type="GO" id="GO:0051082">
    <property type="term" value="F:unfolded protein binding"/>
    <property type="evidence" value="ECO:0000318"/>
    <property type="project" value="GO_Central"/>
</dbReference>
<dbReference type="Pfam" id="PF19026">
    <property type="entry name" value="UBA_HYPK"/>
    <property type="match status" value="1"/>
</dbReference>
<dbReference type="SMR" id="A2DAU3"/>
<sequence>MSAEEAHAQAPVEEKKEETKTEEIPPKQPRKINRAEKKMRDALLKHNLKELENVTTVTMRAGNQMVFSFSQPDVFYIDNVYIVFGENNRSDAASAASQSISDAAGKAAEQAPVVVENEDEEAPDATGLDENDIKMVMQQANVSRAKAIKALRDNNNDMVTAVMNLTV</sequence>
<dbReference type="CDD" id="cd22054">
    <property type="entry name" value="NAC_NACA"/>
    <property type="match status" value="1"/>
</dbReference>
<dbReference type="KEGG" id="tva:5468152"/>
<evidence type="ECO:0000256" key="1">
    <source>
        <dbReference type="SAM" id="MobiDB-lite"/>
    </source>
</evidence>
<dbReference type="SMART" id="SM01407">
    <property type="entry name" value="NAC"/>
    <property type="match status" value="1"/>
</dbReference>
<organism evidence="3 4">
    <name type="scientific">Trichomonas vaginalis (strain ATCC PRA-98 / G3)</name>
    <dbReference type="NCBI Taxonomy" id="412133"/>
    <lineage>
        <taxon>Eukaryota</taxon>
        <taxon>Metamonada</taxon>
        <taxon>Parabasalia</taxon>
        <taxon>Trichomonadida</taxon>
        <taxon>Trichomonadidae</taxon>
        <taxon>Trichomonas</taxon>
    </lineage>
</organism>
<dbReference type="PROSITE" id="PS51151">
    <property type="entry name" value="NAC_AB"/>
    <property type="match status" value="1"/>
</dbReference>
<evidence type="ECO:0000313" key="4">
    <source>
        <dbReference type="Proteomes" id="UP000001542"/>
    </source>
</evidence>
<name>A2DAU3_TRIV3</name>
<dbReference type="InterPro" id="IPR044034">
    <property type="entry name" value="NAC-like_UBA"/>
</dbReference>
<proteinExistence type="predicted"/>
<dbReference type="InterPro" id="IPR016641">
    <property type="entry name" value="EGD2/NACA0like"/>
</dbReference>
<dbReference type="RefSeq" id="XP_001583582.1">
    <property type="nucleotide sequence ID" value="XM_001583532.1"/>
</dbReference>
<dbReference type="PIRSF" id="PIRSF015901">
    <property type="entry name" value="NAC_alpha"/>
    <property type="match status" value="1"/>
</dbReference>
<dbReference type="GO" id="GO:0006612">
    <property type="term" value="P:protein targeting to membrane"/>
    <property type="evidence" value="ECO:0000318"/>
    <property type="project" value="GO_Central"/>
</dbReference>
<protein>
    <submittedName>
        <fullName evidence="3">NAC domain containing protein</fullName>
    </submittedName>
</protein>
<feature type="region of interest" description="Disordered" evidence="1">
    <location>
        <begin position="1"/>
        <end position="34"/>
    </location>
</feature>
<dbReference type="InterPro" id="IPR002715">
    <property type="entry name" value="Nas_poly-pep-assoc_cplx_dom"/>
</dbReference>
<evidence type="ECO:0000259" key="2">
    <source>
        <dbReference type="PROSITE" id="PS51151"/>
    </source>
</evidence>
<dbReference type="VEuPathDB" id="TrichDB:TVAGG3_0812730"/>